<evidence type="ECO:0000256" key="6">
    <source>
        <dbReference type="RuleBase" id="RU361157"/>
    </source>
</evidence>
<dbReference type="Proteomes" id="UP000622552">
    <property type="component" value="Unassembled WGS sequence"/>
</dbReference>
<evidence type="ECO:0000313" key="9">
    <source>
        <dbReference type="Proteomes" id="UP000622552"/>
    </source>
</evidence>
<feature type="transmembrane region" description="Helical" evidence="6">
    <location>
        <begin position="63"/>
        <end position="86"/>
    </location>
</feature>
<proteinExistence type="inferred from homology"/>
<dbReference type="GO" id="GO:0140359">
    <property type="term" value="F:ABC-type transporter activity"/>
    <property type="evidence" value="ECO:0007669"/>
    <property type="project" value="InterPro"/>
</dbReference>
<evidence type="ECO:0000256" key="3">
    <source>
        <dbReference type="ARBA" id="ARBA00022989"/>
    </source>
</evidence>
<dbReference type="Pfam" id="PF01061">
    <property type="entry name" value="ABC2_membrane"/>
    <property type="match status" value="1"/>
</dbReference>
<dbReference type="InterPro" id="IPR000412">
    <property type="entry name" value="ABC_2_transport"/>
</dbReference>
<evidence type="ECO:0000259" key="7">
    <source>
        <dbReference type="PROSITE" id="PS51012"/>
    </source>
</evidence>
<dbReference type="GO" id="GO:0043190">
    <property type="term" value="C:ATP-binding cassette (ABC) transporter complex"/>
    <property type="evidence" value="ECO:0007669"/>
    <property type="project" value="InterPro"/>
</dbReference>
<feature type="transmembrane region" description="Helical" evidence="6">
    <location>
        <begin position="21"/>
        <end position="43"/>
    </location>
</feature>
<evidence type="ECO:0000256" key="2">
    <source>
        <dbReference type="ARBA" id="ARBA00022692"/>
    </source>
</evidence>
<protein>
    <recommendedName>
        <fullName evidence="6">Transport permease protein</fullName>
    </recommendedName>
</protein>
<dbReference type="PANTHER" id="PTHR43229">
    <property type="entry name" value="NODULATION PROTEIN J"/>
    <property type="match status" value="1"/>
</dbReference>
<dbReference type="InterPro" id="IPR047817">
    <property type="entry name" value="ABC2_TM_bact-type"/>
</dbReference>
<dbReference type="AlphaFoldDB" id="A0A8J7KMD3"/>
<comment type="subcellular location">
    <subcellularLocation>
        <location evidence="6">Cell membrane</location>
        <topology evidence="6">Multi-pass membrane protein</topology>
    </subcellularLocation>
    <subcellularLocation>
        <location evidence="1">Membrane</location>
        <topology evidence="1">Multi-pass membrane protein</topology>
    </subcellularLocation>
</comment>
<gene>
    <name evidence="8" type="ORF">IW245_006538</name>
</gene>
<dbReference type="GO" id="GO:0046677">
    <property type="term" value="P:response to antibiotic"/>
    <property type="evidence" value="ECO:0007669"/>
    <property type="project" value="UniProtKB-KW"/>
</dbReference>
<feature type="transmembrane region" description="Helical" evidence="6">
    <location>
        <begin position="178"/>
        <end position="200"/>
    </location>
</feature>
<feature type="transmembrane region" description="Helical" evidence="6">
    <location>
        <begin position="228"/>
        <end position="247"/>
    </location>
</feature>
<comment type="similarity">
    <text evidence="6">Belongs to the ABC-2 integral membrane protein family.</text>
</comment>
<keyword evidence="2 6" id="KW-0812">Transmembrane</keyword>
<keyword evidence="3 6" id="KW-1133">Transmembrane helix</keyword>
<dbReference type="RefSeq" id="WP_197006896.1">
    <property type="nucleotide sequence ID" value="NZ_BONS01000006.1"/>
</dbReference>
<evidence type="ECO:0000313" key="8">
    <source>
        <dbReference type="EMBL" id="MBG6140344.1"/>
    </source>
</evidence>
<name>A0A8J7KMD3_9ACTN</name>
<keyword evidence="5" id="KW-0046">Antibiotic resistance</keyword>
<feature type="transmembrane region" description="Helical" evidence="6">
    <location>
        <begin position="115"/>
        <end position="134"/>
    </location>
</feature>
<dbReference type="EMBL" id="JADOUF010000001">
    <property type="protein sequence ID" value="MBG6140344.1"/>
    <property type="molecule type" value="Genomic_DNA"/>
</dbReference>
<dbReference type="PROSITE" id="PS51012">
    <property type="entry name" value="ABC_TM2"/>
    <property type="match status" value="1"/>
</dbReference>
<reference evidence="8" key="1">
    <citation type="submission" date="2020-11" db="EMBL/GenBank/DDBJ databases">
        <title>Sequencing the genomes of 1000 actinobacteria strains.</title>
        <authorList>
            <person name="Klenk H.-P."/>
        </authorList>
    </citation>
    <scope>NUCLEOTIDE SEQUENCE</scope>
    <source>
        <strain evidence="8">DSM 45356</strain>
    </source>
</reference>
<keyword evidence="4 6" id="KW-0472">Membrane</keyword>
<feature type="transmembrane region" description="Helical" evidence="6">
    <location>
        <begin position="140"/>
        <end position="166"/>
    </location>
</feature>
<dbReference type="InterPro" id="IPR013525">
    <property type="entry name" value="ABC2_TM"/>
</dbReference>
<evidence type="ECO:0000256" key="1">
    <source>
        <dbReference type="ARBA" id="ARBA00004141"/>
    </source>
</evidence>
<keyword evidence="9" id="KW-1185">Reference proteome</keyword>
<keyword evidence="6" id="KW-0813">Transport</keyword>
<dbReference type="PIRSF" id="PIRSF006648">
    <property type="entry name" value="DrrB"/>
    <property type="match status" value="1"/>
</dbReference>
<keyword evidence="6" id="KW-1003">Cell membrane</keyword>
<organism evidence="8 9">
    <name type="scientific">Longispora fulva</name>
    <dbReference type="NCBI Taxonomy" id="619741"/>
    <lineage>
        <taxon>Bacteria</taxon>
        <taxon>Bacillati</taxon>
        <taxon>Actinomycetota</taxon>
        <taxon>Actinomycetes</taxon>
        <taxon>Micromonosporales</taxon>
        <taxon>Micromonosporaceae</taxon>
        <taxon>Longispora</taxon>
    </lineage>
</organism>
<accession>A0A8J7KMD3</accession>
<evidence type="ECO:0000256" key="4">
    <source>
        <dbReference type="ARBA" id="ARBA00023136"/>
    </source>
</evidence>
<dbReference type="InterPro" id="IPR051784">
    <property type="entry name" value="Nod_factor_ABC_transporter"/>
</dbReference>
<feature type="domain" description="ABC transmembrane type-2" evidence="7">
    <location>
        <begin position="23"/>
        <end position="254"/>
    </location>
</feature>
<sequence length="256" mass="28045">MKLLRDTWLVFARQMALLLRNPVWVIVGIMQPLYFLYLFGPLLTKALQAQLPPGAPESATYQFFIPGLLIQLAMFGSMFVGFALVAELRQGVIERMRVTPVSRLALLLGRSGRDIVMLLFQSLVIVLLALPLGLKVELGNLALALGLLALIGLLMSSFSYAIALILRSEDALAPLLNTISMPIWLLSGILLPMTFAPGWLSTISKFIPFKWAADAARQLFAGNPGDPAVWKGLVSVAVPTLLCVIWASRKFAKSVR</sequence>
<dbReference type="PANTHER" id="PTHR43229:SF3">
    <property type="entry name" value="ABC-TYPE MULTIDRUG TRANSPORT SYSTEM, PERMEASE COMPONENT"/>
    <property type="match status" value="1"/>
</dbReference>
<comment type="caution">
    <text evidence="8">The sequence shown here is derived from an EMBL/GenBank/DDBJ whole genome shotgun (WGS) entry which is preliminary data.</text>
</comment>
<evidence type="ECO:0000256" key="5">
    <source>
        <dbReference type="ARBA" id="ARBA00023251"/>
    </source>
</evidence>